<keyword evidence="3" id="KW-0732">Signal</keyword>
<dbReference type="InterPro" id="IPR018893">
    <property type="entry name" value="T8SS_CsgF"/>
</dbReference>
<reference evidence="5" key="1">
    <citation type="journal article" date="2019" name="Int. J. Syst. Evol. Microbiol.">
        <title>The Global Catalogue of Microorganisms (GCM) 10K type strain sequencing project: providing services to taxonomists for standard genome sequencing and annotation.</title>
        <authorList>
            <consortium name="The Broad Institute Genomics Platform"/>
            <consortium name="The Broad Institute Genome Sequencing Center for Infectious Disease"/>
            <person name="Wu L."/>
            <person name="Ma J."/>
        </authorList>
    </citation>
    <scope>NUCLEOTIDE SEQUENCE [LARGE SCALE GENOMIC DNA]</scope>
    <source>
        <strain evidence="5">JCM 17224</strain>
    </source>
</reference>
<evidence type="ECO:0000256" key="3">
    <source>
        <dbReference type="ARBA" id="ARBA00022729"/>
    </source>
</evidence>
<organism evidence="4 5">
    <name type="scientific">Hymenobacter fastidiosus</name>
    <dbReference type="NCBI Taxonomy" id="486264"/>
    <lineage>
        <taxon>Bacteria</taxon>
        <taxon>Pseudomonadati</taxon>
        <taxon>Bacteroidota</taxon>
        <taxon>Cytophagia</taxon>
        <taxon>Cytophagales</taxon>
        <taxon>Hymenobacteraceae</taxon>
        <taxon>Hymenobacter</taxon>
    </lineage>
</organism>
<keyword evidence="5" id="KW-1185">Reference proteome</keyword>
<dbReference type="EMBL" id="BAABDJ010000033">
    <property type="protein sequence ID" value="GAA4013009.1"/>
    <property type="molecule type" value="Genomic_DNA"/>
</dbReference>
<dbReference type="Pfam" id="PF10614">
    <property type="entry name" value="CsgF"/>
    <property type="match status" value="1"/>
</dbReference>
<evidence type="ECO:0000256" key="2">
    <source>
        <dbReference type="ARBA" id="ARBA00014031"/>
    </source>
</evidence>
<sequence length="130" mass="13793">MSTHLAAAQDFTYEPKNPSFGGGNTFNYSWLLSSAQAQNTIEDPNAVKPTPGGFNQDPLKQFEQSLNQQILSQLSSKLIGDQFGTGGLKEGAYKVGSFQIQVTPNSGGGFSVQITDTSTGNQTTIVVPGF</sequence>
<proteinExistence type="predicted"/>
<comment type="function">
    <text evidence="1">May be involved in the biogenesis of curli organelles.</text>
</comment>
<name>A0ABP7SLI8_9BACT</name>
<protein>
    <recommendedName>
        <fullName evidence="2">Curli production assembly/transport component CsgF</fullName>
    </recommendedName>
</protein>
<comment type="caution">
    <text evidence="4">The sequence shown here is derived from an EMBL/GenBank/DDBJ whole genome shotgun (WGS) entry which is preliminary data.</text>
</comment>
<accession>A0ABP7SLI8</accession>
<gene>
    <name evidence="4" type="ORF">GCM10022408_27320</name>
</gene>
<evidence type="ECO:0000313" key="5">
    <source>
        <dbReference type="Proteomes" id="UP001500567"/>
    </source>
</evidence>
<evidence type="ECO:0000313" key="4">
    <source>
        <dbReference type="EMBL" id="GAA4013009.1"/>
    </source>
</evidence>
<dbReference type="Proteomes" id="UP001500567">
    <property type="component" value="Unassembled WGS sequence"/>
</dbReference>
<evidence type="ECO:0000256" key="1">
    <source>
        <dbReference type="ARBA" id="ARBA00003989"/>
    </source>
</evidence>